<gene>
    <name evidence="2" type="ORF">UABAM_03336</name>
</gene>
<dbReference type="GO" id="GO:0016788">
    <property type="term" value="F:hydrolase activity, acting on ester bonds"/>
    <property type="evidence" value="ECO:0007669"/>
    <property type="project" value="UniProtKB-ARBA"/>
</dbReference>
<dbReference type="Proteomes" id="UP000326354">
    <property type="component" value="Chromosome"/>
</dbReference>
<evidence type="ECO:0000259" key="1">
    <source>
        <dbReference type="Pfam" id="PF13472"/>
    </source>
</evidence>
<evidence type="ECO:0000313" key="3">
    <source>
        <dbReference type="Proteomes" id="UP000326354"/>
    </source>
</evidence>
<dbReference type="InterPro" id="IPR013830">
    <property type="entry name" value="SGNH_hydro"/>
</dbReference>
<dbReference type="KEGG" id="uam:UABAM_03336"/>
<dbReference type="Gene3D" id="3.40.50.1110">
    <property type="entry name" value="SGNH hydrolase"/>
    <property type="match status" value="1"/>
</dbReference>
<organism evidence="2 3">
    <name type="scientific">Uabimicrobium amorphum</name>
    <dbReference type="NCBI Taxonomy" id="2596890"/>
    <lineage>
        <taxon>Bacteria</taxon>
        <taxon>Pseudomonadati</taxon>
        <taxon>Planctomycetota</taxon>
        <taxon>Candidatus Uabimicrobiia</taxon>
        <taxon>Candidatus Uabimicrobiales</taxon>
        <taxon>Candidatus Uabimicrobiaceae</taxon>
        <taxon>Candidatus Uabimicrobium</taxon>
    </lineage>
</organism>
<evidence type="ECO:0000313" key="2">
    <source>
        <dbReference type="EMBL" id="BBM84973.1"/>
    </source>
</evidence>
<reference evidence="2 3" key="1">
    <citation type="submission" date="2019-08" db="EMBL/GenBank/DDBJ databases">
        <title>Complete genome sequence of Candidatus Uab amorphum.</title>
        <authorList>
            <person name="Shiratori T."/>
            <person name="Suzuki S."/>
            <person name="Kakizawa Y."/>
            <person name="Ishida K."/>
        </authorList>
    </citation>
    <scope>NUCLEOTIDE SEQUENCE [LARGE SCALE GENOMIC DNA]</scope>
    <source>
        <strain evidence="2 3">SRT547</strain>
    </source>
</reference>
<dbReference type="EMBL" id="AP019860">
    <property type="protein sequence ID" value="BBM84973.1"/>
    <property type="molecule type" value="Genomic_DNA"/>
</dbReference>
<dbReference type="Pfam" id="PF13472">
    <property type="entry name" value="Lipase_GDSL_2"/>
    <property type="match status" value="1"/>
</dbReference>
<dbReference type="CDD" id="cd01832">
    <property type="entry name" value="SGNH_hydrolase_like_1"/>
    <property type="match status" value="1"/>
</dbReference>
<dbReference type="AlphaFoldDB" id="A0A5S9IN52"/>
<dbReference type="RefSeq" id="WP_151969097.1">
    <property type="nucleotide sequence ID" value="NZ_AP019860.1"/>
</dbReference>
<keyword evidence="3" id="KW-1185">Reference proteome</keyword>
<proteinExistence type="predicted"/>
<accession>A0A5S9IN52</accession>
<dbReference type="SUPFAM" id="SSF52266">
    <property type="entry name" value="SGNH hydrolase"/>
    <property type="match status" value="1"/>
</dbReference>
<protein>
    <submittedName>
        <fullName evidence="2">Lysophospholipase</fullName>
    </submittedName>
</protein>
<dbReference type="InterPro" id="IPR036514">
    <property type="entry name" value="SGNH_hydro_sf"/>
</dbReference>
<name>A0A5S9IN52_UABAM</name>
<dbReference type="OrthoDB" id="2513075at2"/>
<feature type="domain" description="SGNH hydrolase-type esterase" evidence="1">
    <location>
        <begin position="8"/>
        <end position="185"/>
    </location>
</feature>
<sequence>MSAKKFLALGDSYTIGESVKRENSWPIHLKEVMKSQISLDVKIIATTGWTTDELAEAIHKENISETFDMVSLLIGVNNQYRRRSAEEYRKEFVELLEQAIVFASNDPNKVMVISIPDWGVTPFAAKDERSSLEIGEQIDLYNKINAEEASRKHCYYVDITPISKKASVESELTADDGLHPSAKMYTMWVEKISPVAFKILNN</sequence>